<dbReference type="AlphaFoldDB" id="A0A368N132"/>
<sequence length="425" mass="46185">MSEVTLYDSRGYPLDDPDGERNEKIRNMSRYGVVFTISDAQPFELTTYFRAYESSSGRMEQYYASYITSSDHALLREFREAVIDVAETDHGLKIERSESGENVLSNLDAADPGQVGTDRQRSRARELLSGGERLRFGVSSYEKAFELISEVGGARVGMEIAVTEGESTHTGPMSTYDLIVEKGPYMGLEPIGQTQALMNPEPDASDGEIDGDSIAEIAVDIGYGVAVVGVLALLYFAVAGALFSPLGLATLDGAAEAPWAHDVTVEINDTDPAVVVSGSTPADTLILEYVNETNSTPVSDGPFKIRNNRNFNHTNRSIPANADFVRIRSPGIIEWKVASTKDLPAGNNGGTTSTSPQIATATPAGRWPCRNTWSRSARPADARTRAWTSGVNVSTDVTEELVSDVMRNERCRTSPLLWESQIPRV</sequence>
<dbReference type="EMBL" id="QPHM01000003">
    <property type="protein sequence ID" value="RCU44212.1"/>
    <property type="molecule type" value="Genomic_DNA"/>
</dbReference>
<protein>
    <submittedName>
        <fullName evidence="3">Uncharacterized protein</fullName>
    </submittedName>
</protein>
<feature type="transmembrane region" description="Helical" evidence="2">
    <location>
        <begin position="221"/>
        <end position="243"/>
    </location>
</feature>
<keyword evidence="2" id="KW-0472">Membrane</keyword>
<dbReference type="RefSeq" id="WP_114450386.1">
    <property type="nucleotide sequence ID" value="NZ_QPHM01000003.1"/>
</dbReference>
<gene>
    <name evidence="3" type="ORF">DU504_15565</name>
</gene>
<feature type="region of interest" description="Disordered" evidence="1">
    <location>
        <begin position="344"/>
        <end position="364"/>
    </location>
</feature>
<keyword evidence="2" id="KW-0812">Transmembrane</keyword>
<keyword evidence="4" id="KW-1185">Reference proteome</keyword>
<evidence type="ECO:0000256" key="2">
    <source>
        <dbReference type="SAM" id="Phobius"/>
    </source>
</evidence>
<reference evidence="3 4" key="1">
    <citation type="submission" date="2018-07" db="EMBL/GenBank/DDBJ databases">
        <title>Genome sequences of Haloplanus salinus JCM 18368T.</title>
        <authorList>
            <person name="Kim Y.B."/>
            <person name="Roh S.W."/>
        </authorList>
    </citation>
    <scope>NUCLEOTIDE SEQUENCE [LARGE SCALE GENOMIC DNA]</scope>
    <source>
        <strain evidence="3 4">JCM 18368</strain>
    </source>
</reference>
<name>A0A368N132_9EURY</name>
<dbReference type="Proteomes" id="UP000252189">
    <property type="component" value="Unassembled WGS sequence"/>
</dbReference>
<feature type="compositionally biased region" description="Polar residues" evidence="1">
    <location>
        <begin position="350"/>
        <end position="360"/>
    </location>
</feature>
<keyword evidence="2" id="KW-1133">Transmembrane helix</keyword>
<evidence type="ECO:0000313" key="3">
    <source>
        <dbReference type="EMBL" id="RCU44212.1"/>
    </source>
</evidence>
<proteinExistence type="predicted"/>
<comment type="caution">
    <text evidence="3">The sequence shown here is derived from an EMBL/GenBank/DDBJ whole genome shotgun (WGS) entry which is preliminary data.</text>
</comment>
<evidence type="ECO:0000256" key="1">
    <source>
        <dbReference type="SAM" id="MobiDB-lite"/>
    </source>
</evidence>
<organism evidence="3 4">
    <name type="scientific">Haloplanus salinus</name>
    <dbReference type="NCBI Taxonomy" id="1126245"/>
    <lineage>
        <taxon>Archaea</taxon>
        <taxon>Methanobacteriati</taxon>
        <taxon>Methanobacteriota</taxon>
        <taxon>Stenosarchaea group</taxon>
        <taxon>Halobacteria</taxon>
        <taxon>Halobacteriales</taxon>
        <taxon>Haloferacaceae</taxon>
        <taxon>Haloplanus</taxon>
    </lineage>
</organism>
<dbReference type="OrthoDB" id="330646at2157"/>
<accession>A0A368N132</accession>
<evidence type="ECO:0000313" key="4">
    <source>
        <dbReference type="Proteomes" id="UP000252189"/>
    </source>
</evidence>
<feature type="region of interest" description="Disordered" evidence="1">
    <location>
        <begin position="1"/>
        <end position="21"/>
    </location>
</feature>